<protein>
    <recommendedName>
        <fullName evidence="3">Reverse transcriptase</fullName>
    </recommendedName>
</protein>
<reference evidence="1" key="1">
    <citation type="submission" date="2020-08" db="EMBL/GenBank/DDBJ databases">
        <title>Chromosome-level assembly of Southern catfish (Silurus meridionalis) provides insights into visual adaptation to the nocturnal and benthic lifestyles.</title>
        <authorList>
            <person name="Zhang Y."/>
            <person name="Wang D."/>
            <person name="Peng Z."/>
        </authorList>
    </citation>
    <scope>NUCLEOTIDE SEQUENCE</scope>
    <source>
        <strain evidence="1">SWU-2019-XX</strain>
        <tissue evidence="1">Muscle</tissue>
    </source>
</reference>
<proteinExistence type="predicted"/>
<dbReference type="PANTHER" id="PTHR47510">
    <property type="entry name" value="REVERSE TRANSCRIPTASE DOMAIN-CONTAINING PROTEIN"/>
    <property type="match status" value="1"/>
</dbReference>
<dbReference type="Proteomes" id="UP000606274">
    <property type="component" value="Unassembled WGS sequence"/>
</dbReference>
<keyword evidence="2" id="KW-1185">Reference proteome</keyword>
<feature type="non-terminal residue" evidence="1">
    <location>
        <position position="177"/>
    </location>
</feature>
<organism evidence="1 2">
    <name type="scientific">Silurus meridionalis</name>
    <name type="common">Southern catfish</name>
    <name type="synonym">Silurus soldatovi meridionalis</name>
    <dbReference type="NCBI Taxonomy" id="175797"/>
    <lineage>
        <taxon>Eukaryota</taxon>
        <taxon>Metazoa</taxon>
        <taxon>Chordata</taxon>
        <taxon>Craniata</taxon>
        <taxon>Vertebrata</taxon>
        <taxon>Euteleostomi</taxon>
        <taxon>Actinopterygii</taxon>
        <taxon>Neopterygii</taxon>
        <taxon>Teleostei</taxon>
        <taxon>Ostariophysi</taxon>
        <taxon>Siluriformes</taxon>
        <taxon>Siluridae</taxon>
        <taxon>Silurus</taxon>
    </lineage>
</organism>
<gene>
    <name evidence="1" type="ORF">HF521_022595</name>
</gene>
<dbReference type="PANTHER" id="PTHR47510:SF3">
    <property type="entry name" value="ENDO_EXONUCLEASE_PHOSPHATASE DOMAIN-CONTAINING PROTEIN"/>
    <property type="match status" value="1"/>
</dbReference>
<evidence type="ECO:0008006" key="3">
    <source>
        <dbReference type="Google" id="ProtNLM"/>
    </source>
</evidence>
<sequence>EEHLHNSDPRRMWKGIQTITDYKPTAHSTSSFQPDKLNRFFARFDQGTGHFTSNTDSSTAYSPLSLSTTDIYSAFSRVDARKAAGLDGIPGHVLKTCAGQLALVFTDIFNLSLTQAKDATCLKTTTIMPVPRHSAAECLNDFCPVALTPIAMKCFEKLVLNHLTASLPTTLDPHQFA</sequence>
<evidence type="ECO:0000313" key="1">
    <source>
        <dbReference type="EMBL" id="KAF7703588.1"/>
    </source>
</evidence>
<comment type="caution">
    <text evidence="1">The sequence shown here is derived from an EMBL/GenBank/DDBJ whole genome shotgun (WGS) entry which is preliminary data.</text>
</comment>
<feature type="non-terminal residue" evidence="1">
    <location>
        <position position="1"/>
    </location>
</feature>
<accession>A0A8T0B9H1</accession>
<name>A0A8T0B9H1_SILME</name>
<dbReference type="EMBL" id="JABFDY010000009">
    <property type="protein sequence ID" value="KAF7703588.1"/>
    <property type="molecule type" value="Genomic_DNA"/>
</dbReference>
<evidence type="ECO:0000313" key="2">
    <source>
        <dbReference type="Proteomes" id="UP000606274"/>
    </source>
</evidence>
<dbReference type="AlphaFoldDB" id="A0A8T0B9H1"/>